<dbReference type="Pfam" id="PF02635">
    <property type="entry name" value="DsrE"/>
    <property type="match status" value="1"/>
</dbReference>
<organism evidence="2 3">
    <name type="scientific">Haliscomenobacter hydrossis (strain ATCC 27775 / DSM 1100 / LMG 10767 / O)</name>
    <dbReference type="NCBI Taxonomy" id="760192"/>
    <lineage>
        <taxon>Bacteria</taxon>
        <taxon>Pseudomonadati</taxon>
        <taxon>Bacteroidota</taxon>
        <taxon>Saprospiria</taxon>
        <taxon>Saprospirales</taxon>
        <taxon>Haliscomenobacteraceae</taxon>
        <taxon>Haliscomenobacter</taxon>
    </lineage>
</organism>
<protein>
    <submittedName>
        <fullName evidence="2">Uncharacterized protein</fullName>
    </submittedName>
</protein>
<dbReference type="eggNOG" id="COG1416">
    <property type="taxonomic scope" value="Bacteria"/>
</dbReference>
<evidence type="ECO:0000256" key="1">
    <source>
        <dbReference type="SAM" id="SignalP"/>
    </source>
</evidence>
<dbReference type="InterPro" id="IPR003787">
    <property type="entry name" value="Sulphur_relay_DsrE/F-like"/>
</dbReference>
<reference key="2">
    <citation type="submission" date="2011-04" db="EMBL/GenBank/DDBJ databases">
        <title>Complete sequence of chromosome of Haliscomenobacter hydrossis DSM 1100.</title>
        <authorList>
            <consortium name="US DOE Joint Genome Institute (JGI-PGF)"/>
            <person name="Lucas S."/>
            <person name="Han J."/>
            <person name="Lapidus A."/>
            <person name="Bruce D."/>
            <person name="Goodwin L."/>
            <person name="Pitluck S."/>
            <person name="Peters L."/>
            <person name="Kyrpides N."/>
            <person name="Mavromatis K."/>
            <person name="Ivanova N."/>
            <person name="Ovchinnikova G."/>
            <person name="Pagani I."/>
            <person name="Daligault H."/>
            <person name="Detter J.C."/>
            <person name="Han C."/>
            <person name="Land M."/>
            <person name="Hauser L."/>
            <person name="Markowitz V."/>
            <person name="Cheng J.-F."/>
            <person name="Hugenholtz P."/>
            <person name="Woyke T."/>
            <person name="Wu D."/>
            <person name="Verbarg S."/>
            <person name="Frueling A."/>
            <person name="Brambilla E."/>
            <person name="Klenk H.-P."/>
            <person name="Eisen J.A."/>
        </authorList>
    </citation>
    <scope>NUCLEOTIDE SEQUENCE</scope>
    <source>
        <strain>DSM 1100</strain>
    </source>
</reference>
<dbReference type="EMBL" id="CP002691">
    <property type="protein sequence ID" value="AEE50412.1"/>
    <property type="molecule type" value="Genomic_DNA"/>
</dbReference>
<keyword evidence="1" id="KW-0732">Signal</keyword>
<reference evidence="2 3" key="1">
    <citation type="journal article" date="2011" name="Stand. Genomic Sci.">
        <title>Complete genome sequence of Haliscomenobacter hydrossis type strain (O).</title>
        <authorList>
            <consortium name="US DOE Joint Genome Institute (JGI-PGF)"/>
            <person name="Daligault H."/>
            <person name="Lapidus A."/>
            <person name="Zeytun A."/>
            <person name="Nolan M."/>
            <person name="Lucas S."/>
            <person name="Del Rio T.G."/>
            <person name="Tice H."/>
            <person name="Cheng J.F."/>
            <person name="Tapia R."/>
            <person name="Han C."/>
            <person name="Goodwin L."/>
            <person name="Pitluck S."/>
            <person name="Liolios K."/>
            <person name="Pagani I."/>
            <person name="Ivanova N."/>
            <person name="Huntemann M."/>
            <person name="Mavromatis K."/>
            <person name="Mikhailova N."/>
            <person name="Pati A."/>
            <person name="Chen A."/>
            <person name="Palaniappan K."/>
            <person name="Land M."/>
            <person name="Hauser L."/>
            <person name="Brambilla E.M."/>
            <person name="Rohde M."/>
            <person name="Verbarg S."/>
            <person name="Goker M."/>
            <person name="Bristow J."/>
            <person name="Eisen J.A."/>
            <person name="Markowitz V."/>
            <person name="Hugenholtz P."/>
            <person name="Kyrpides N.C."/>
            <person name="Klenk H.P."/>
            <person name="Woyke T."/>
        </authorList>
    </citation>
    <scope>NUCLEOTIDE SEQUENCE [LARGE SCALE GENOMIC DNA]</scope>
    <source>
        <strain evidence="3">ATCC 27775 / DSM 1100 / LMG 10767 / O</strain>
    </source>
</reference>
<dbReference type="InterPro" id="IPR027396">
    <property type="entry name" value="DsrEFH-like"/>
</dbReference>
<dbReference type="HOGENOM" id="CLU_127515_1_1_10"/>
<keyword evidence="3" id="KW-1185">Reference proteome</keyword>
<dbReference type="AlphaFoldDB" id="F4KYK6"/>
<dbReference type="PANTHER" id="PTHR37691:SF1">
    <property type="entry name" value="BLR3518 PROTEIN"/>
    <property type="match status" value="1"/>
</dbReference>
<dbReference type="KEGG" id="hhy:Halhy_2539"/>
<name>F4KYK6_HALH1</name>
<dbReference type="Gene3D" id="3.40.1260.10">
    <property type="entry name" value="DsrEFH-like"/>
    <property type="match status" value="1"/>
</dbReference>
<dbReference type="SUPFAM" id="SSF75169">
    <property type="entry name" value="DsrEFH-like"/>
    <property type="match status" value="1"/>
</dbReference>
<dbReference type="PANTHER" id="PTHR37691">
    <property type="entry name" value="BLR3518 PROTEIN"/>
    <property type="match status" value="1"/>
</dbReference>
<sequence>MKQLLVLLFVLSIAQLAGAQSHQTLSDEGYQDNKIVFQVVTQDTLAHKALMKQLNNIRSVAPNTPIEVVCHGPGLYMLVKDRCVVQKQLKEQSAKGIVFVACEFSLKERNVAKDDIVAEANFVRSGALEIATKQTKGWSYLKAGF</sequence>
<dbReference type="RefSeq" id="WP_013764961.1">
    <property type="nucleotide sequence ID" value="NC_015510.1"/>
</dbReference>
<gene>
    <name evidence="2" type="ordered locus">Halhy_2539</name>
</gene>
<feature type="chain" id="PRO_5003310456" evidence="1">
    <location>
        <begin position="20"/>
        <end position="145"/>
    </location>
</feature>
<evidence type="ECO:0000313" key="3">
    <source>
        <dbReference type="Proteomes" id="UP000008461"/>
    </source>
</evidence>
<dbReference type="OrthoDB" id="678766at2"/>
<evidence type="ECO:0000313" key="2">
    <source>
        <dbReference type="EMBL" id="AEE50412.1"/>
    </source>
</evidence>
<dbReference type="Proteomes" id="UP000008461">
    <property type="component" value="Chromosome"/>
</dbReference>
<dbReference type="STRING" id="760192.Halhy_2539"/>
<proteinExistence type="predicted"/>
<feature type="signal peptide" evidence="1">
    <location>
        <begin position="1"/>
        <end position="19"/>
    </location>
</feature>
<accession>F4KYK6</accession>